<dbReference type="PROSITE" id="PS51318">
    <property type="entry name" value="TAT"/>
    <property type="match status" value="1"/>
</dbReference>
<feature type="compositionally biased region" description="Pro residues" evidence="1">
    <location>
        <begin position="70"/>
        <end position="81"/>
    </location>
</feature>
<evidence type="ECO:0000256" key="1">
    <source>
        <dbReference type="SAM" id="MobiDB-lite"/>
    </source>
</evidence>
<name>A0ABU1F679_9RHOB</name>
<reference evidence="3 4" key="1">
    <citation type="submission" date="2023-09" db="EMBL/GenBank/DDBJ databases">
        <title>Xinfangfangia sedmenti sp. nov., isolated the sedment.</title>
        <authorList>
            <person name="Xu L."/>
        </authorList>
    </citation>
    <scope>NUCLEOTIDE SEQUENCE [LARGE SCALE GENOMIC DNA]</scope>
    <source>
        <strain evidence="3 4">LG-4</strain>
    </source>
</reference>
<comment type="caution">
    <text evidence="3">The sequence shown here is derived from an EMBL/GenBank/DDBJ whole genome shotgun (WGS) entry which is preliminary data.</text>
</comment>
<feature type="signal peptide" evidence="2">
    <location>
        <begin position="1"/>
        <end position="32"/>
    </location>
</feature>
<organism evidence="3 4">
    <name type="scientific">Ruixingdingia sedimenti</name>
    <dbReference type="NCBI Taxonomy" id="3073604"/>
    <lineage>
        <taxon>Bacteria</taxon>
        <taxon>Pseudomonadati</taxon>
        <taxon>Pseudomonadota</taxon>
        <taxon>Alphaproteobacteria</taxon>
        <taxon>Rhodobacterales</taxon>
        <taxon>Paracoccaceae</taxon>
        <taxon>Ruixingdingia</taxon>
    </lineage>
</organism>
<evidence type="ECO:0000313" key="4">
    <source>
        <dbReference type="Proteomes" id="UP001247754"/>
    </source>
</evidence>
<dbReference type="EMBL" id="JAVKPH010000006">
    <property type="protein sequence ID" value="MDR5652375.1"/>
    <property type="molecule type" value="Genomic_DNA"/>
</dbReference>
<keyword evidence="2" id="KW-0732">Signal</keyword>
<protein>
    <submittedName>
        <fullName evidence="3">Uncharacterized protein</fullName>
    </submittedName>
</protein>
<evidence type="ECO:0000313" key="3">
    <source>
        <dbReference type="EMBL" id="MDR5652375.1"/>
    </source>
</evidence>
<evidence type="ECO:0000256" key="2">
    <source>
        <dbReference type="SAM" id="SignalP"/>
    </source>
</evidence>
<feature type="chain" id="PRO_5046943221" evidence="2">
    <location>
        <begin position="33"/>
        <end position="166"/>
    </location>
</feature>
<accession>A0ABU1F679</accession>
<keyword evidence="4" id="KW-1185">Reference proteome</keyword>
<dbReference type="RefSeq" id="WP_310456625.1">
    <property type="nucleotide sequence ID" value="NZ_JAVKPH010000006.1"/>
</dbReference>
<proteinExistence type="predicted"/>
<sequence>MPHRPASPSPARRALGLAAALAVALAGFTAAATPARADAKDVAKVVVGLGALYMIGRALDNGHRRDHRPPPVYQPRPQPYPPHYRPPVVEPRPPVHHRGPSLPGQCEIRVGGGHPVYYNAHCLNQRGYDRRDLPQNCLRTLRLRDGDRLVYDGSCVANAGGYRRHR</sequence>
<dbReference type="Proteomes" id="UP001247754">
    <property type="component" value="Unassembled WGS sequence"/>
</dbReference>
<feature type="region of interest" description="Disordered" evidence="1">
    <location>
        <begin position="61"/>
        <end position="81"/>
    </location>
</feature>
<gene>
    <name evidence="3" type="ORF">RGD00_07160</name>
</gene>
<dbReference type="InterPro" id="IPR006311">
    <property type="entry name" value="TAT_signal"/>
</dbReference>